<evidence type="ECO:0000256" key="4">
    <source>
        <dbReference type="ARBA" id="ARBA00011905"/>
    </source>
</evidence>
<dbReference type="Proteomes" id="UP001597048">
    <property type="component" value="Unassembled WGS sequence"/>
</dbReference>
<keyword evidence="8 9" id="KW-0949">S-adenosyl-L-methionine</keyword>
<evidence type="ECO:0000256" key="1">
    <source>
        <dbReference type="ARBA" id="ARBA00000903"/>
    </source>
</evidence>
<keyword evidence="7 9" id="KW-0808">Transferase</keyword>
<evidence type="ECO:0000256" key="9">
    <source>
        <dbReference type="HAMAP-Rule" id="MF_00812"/>
    </source>
</evidence>
<evidence type="ECO:0000256" key="3">
    <source>
        <dbReference type="ARBA" id="ARBA00008145"/>
    </source>
</evidence>
<sequence>MEADFWHQRWQTSRIGFHRQQVNRQLNEYWPQLAVPAKSKVLVPLCGKSNDMHWLAEQGHEVVGFELSSLAVQDFFSTALLPAKQETIGPYQCWQAQKISLYQGDFFQAHQLNLRFNAAYDRAALIALPHSMRVQYVELLASLLNPGAVLLLVTVDYAPDQQQGPPFSVPEHAVKSLFEPYFTIEARNKMSEGPDNPKVASGELSYFDELCFVLVRKA</sequence>
<dbReference type="InterPro" id="IPR008854">
    <property type="entry name" value="TPMT"/>
</dbReference>
<dbReference type="InterPro" id="IPR022474">
    <property type="entry name" value="Thiopur_S-MeTfrase_Se/Te_detox"/>
</dbReference>
<keyword evidence="11" id="KW-1185">Reference proteome</keyword>
<keyword evidence="6 9" id="KW-0489">Methyltransferase</keyword>
<evidence type="ECO:0000256" key="7">
    <source>
        <dbReference type="ARBA" id="ARBA00022679"/>
    </source>
</evidence>
<dbReference type="PANTHER" id="PTHR10259">
    <property type="entry name" value="THIOPURINE S-METHYLTRANSFERASE"/>
    <property type="match status" value="1"/>
</dbReference>
<dbReference type="GO" id="GO:0008119">
    <property type="term" value="F:thiopurine S-methyltransferase activity"/>
    <property type="evidence" value="ECO:0007669"/>
    <property type="project" value="UniProtKB-EC"/>
</dbReference>
<evidence type="ECO:0000313" key="10">
    <source>
        <dbReference type="EMBL" id="MFD1008259.1"/>
    </source>
</evidence>
<evidence type="ECO:0000256" key="6">
    <source>
        <dbReference type="ARBA" id="ARBA00022603"/>
    </source>
</evidence>
<dbReference type="Pfam" id="PF05724">
    <property type="entry name" value="TPMT"/>
    <property type="match status" value="1"/>
</dbReference>
<proteinExistence type="inferred from homology"/>
<dbReference type="GO" id="GO:0032259">
    <property type="term" value="P:methylation"/>
    <property type="evidence" value="ECO:0007669"/>
    <property type="project" value="UniProtKB-KW"/>
</dbReference>
<feature type="binding site" evidence="9">
    <location>
        <position position="10"/>
    </location>
    <ligand>
        <name>S-adenosyl-L-methionine</name>
        <dbReference type="ChEBI" id="CHEBI:59789"/>
    </ligand>
</feature>
<dbReference type="SUPFAM" id="SSF53335">
    <property type="entry name" value="S-adenosyl-L-methionine-dependent methyltransferases"/>
    <property type="match status" value="1"/>
</dbReference>
<dbReference type="PROSITE" id="PS51585">
    <property type="entry name" value="SAM_MT_TPMT"/>
    <property type="match status" value="1"/>
</dbReference>
<dbReference type="InterPro" id="IPR029063">
    <property type="entry name" value="SAM-dependent_MTases_sf"/>
</dbReference>
<evidence type="ECO:0000313" key="11">
    <source>
        <dbReference type="Proteomes" id="UP001597048"/>
    </source>
</evidence>
<protein>
    <recommendedName>
        <fullName evidence="4 9">Thiopurine S-methyltransferase</fullName>
        <ecNumber evidence="4 9">2.1.1.67</ecNumber>
    </recommendedName>
    <alternativeName>
        <fullName evidence="9">Thiopurine methyltransferase</fullName>
    </alternativeName>
</protein>
<feature type="binding site" evidence="9">
    <location>
        <position position="66"/>
    </location>
    <ligand>
        <name>S-adenosyl-L-methionine</name>
        <dbReference type="ChEBI" id="CHEBI:59789"/>
    </ligand>
</feature>
<feature type="binding site" evidence="9">
    <location>
        <position position="122"/>
    </location>
    <ligand>
        <name>S-adenosyl-L-methionine</name>
        <dbReference type="ChEBI" id="CHEBI:59789"/>
    </ligand>
</feature>
<comment type="similarity">
    <text evidence="3 9">Belongs to the class I-like SAM-binding methyltransferase superfamily. TPMT family.</text>
</comment>
<dbReference type="RefSeq" id="WP_379558241.1">
    <property type="nucleotide sequence ID" value="NZ_JBHTJS010000035.1"/>
</dbReference>
<feature type="binding site" evidence="9">
    <location>
        <position position="45"/>
    </location>
    <ligand>
        <name>S-adenosyl-L-methionine</name>
        <dbReference type="ChEBI" id="CHEBI:59789"/>
    </ligand>
</feature>
<comment type="catalytic activity">
    <reaction evidence="1 9">
        <text>S-adenosyl-L-methionine + a thiopurine = S-adenosyl-L-homocysteine + a thiopurine S-methylether.</text>
        <dbReference type="EC" id="2.1.1.67"/>
    </reaction>
</comment>
<comment type="subcellular location">
    <subcellularLocation>
        <location evidence="2 9">Cytoplasm</location>
    </subcellularLocation>
</comment>
<name>A0ABW3KH05_9GAMM</name>
<reference evidence="11" key="1">
    <citation type="journal article" date="2019" name="Int. J. Syst. Evol. Microbiol.">
        <title>The Global Catalogue of Microorganisms (GCM) 10K type strain sequencing project: providing services to taxonomists for standard genome sequencing and annotation.</title>
        <authorList>
            <consortium name="The Broad Institute Genomics Platform"/>
            <consortium name="The Broad Institute Genome Sequencing Center for Infectious Disease"/>
            <person name="Wu L."/>
            <person name="Ma J."/>
        </authorList>
    </citation>
    <scope>NUCLEOTIDE SEQUENCE [LARGE SCALE GENOMIC DNA]</scope>
    <source>
        <strain evidence="11">CCUG 60525</strain>
    </source>
</reference>
<evidence type="ECO:0000256" key="8">
    <source>
        <dbReference type="ARBA" id="ARBA00022691"/>
    </source>
</evidence>
<gene>
    <name evidence="9" type="primary">tpm</name>
    <name evidence="10" type="ORF">ACFQ1C_08845</name>
</gene>
<dbReference type="InterPro" id="IPR025835">
    <property type="entry name" value="Thiopurine_S-MeTrfase"/>
</dbReference>
<dbReference type="NCBIfam" id="NF009732">
    <property type="entry name" value="PRK13255.1"/>
    <property type="match status" value="1"/>
</dbReference>
<dbReference type="Gene3D" id="3.40.50.150">
    <property type="entry name" value="Vaccinia Virus protein VP39"/>
    <property type="match status" value="1"/>
</dbReference>
<dbReference type="EC" id="2.1.1.67" evidence="4 9"/>
<evidence type="ECO:0000256" key="5">
    <source>
        <dbReference type="ARBA" id="ARBA00022490"/>
    </source>
</evidence>
<dbReference type="NCBIfam" id="TIGR03840">
    <property type="entry name" value="TMPT_Se_Te"/>
    <property type="match status" value="1"/>
</dbReference>
<accession>A0ABW3KH05</accession>
<dbReference type="PANTHER" id="PTHR10259:SF11">
    <property type="entry name" value="THIOPURINE S-METHYLTRANSFERASE"/>
    <property type="match status" value="1"/>
</dbReference>
<dbReference type="HAMAP" id="MF_00812">
    <property type="entry name" value="Thiopur_methtran"/>
    <property type="match status" value="1"/>
</dbReference>
<evidence type="ECO:0000256" key="2">
    <source>
        <dbReference type="ARBA" id="ARBA00004496"/>
    </source>
</evidence>
<dbReference type="EMBL" id="JBHTJS010000035">
    <property type="protein sequence ID" value="MFD1008259.1"/>
    <property type="molecule type" value="Genomic_DNA"/>
</dbReference>
<organism evidence="10 11">
    <name type="scientific">Oceanisphaera ostreae</name>
    <dbReference type="NCBI Taxonomy" id="914151"/>
    <lineage>
        <taxon>Bacteria</taxon>
        <taxon>Pseudomonadati</taxon>
        <taxon>Pseudomonadota</taxon>
        <taxon>Gammaproteobacteria</taxon>
        <taxon>Aeromonadales</taxon>
        <taxon>Aeromonadaceae</taxon>
        <taxon>Oceanisphaera</taxon>
    </lineage>
</organism>
<keyword evidence="5 9" id="KW-0963">Cytoplasm</keyword>
<dbReference type="PIRSF" id="PIRSF023956">
    <property type="entry name" value="Thiopurine_S-methyltransferase"/>
    <property type="match status" value="1"/>
</dbReference>
<comment type="caution">
    <text evidence="10">The sequence shown here is derived from an EMBL/GenBank/DDBJ whole genome shotgun (WGS) entry which is preliminary data.</text>
</comment>